<organism evidence="4 5">
    <name type="scientific">Fusarium phyllophilum</name>
    <dbReference type="NCBI Taxonomy" id="47803"/>
    <lineage>
        <taxon>Eukaryota</taxon>
        <taxon>Fungi</taxon>
        <taxon>Dikarya</taxon>
        <taxon>Ascomycota</taxon>
        <taxon>Pezizomycotina</taxon>
        <taxon>Sordariomycetes</taxon>
        <taxon>Hypocreomycetidae</taxon>
        <taxon>Hypocreales</taxon>
        <taxon>Nectriaceae</taxon>
        <taxon>Fusarium</taxon>
        <taxon>Fusarium fujikuroi species complex</taxon>
    </lineage>
</organism>
<dbReference type="InterPro" id="IPR001031">
    <property type="entry name" value="Thioesterase"/>
</dbReference>
<dbReference type="GO" id="GO:0016405">
    <property type="term" value="F:CoA-ligase activity"/>
    <property type="evidence" value="ECO:0007669"/>
    <property type="project" value="TreeGrafter"/>
</dbReference>
<dbReference type="EMBL" id="JAAOAQ010000762">
    <property type="protein sequence ID" value="KAF5535063.1"/>
    <property type="molecule type" value="Genomic_DNA"/>
</dbReference>
<dbReference type="OrthoDB" id="10253869at2759"/>
<sequence>MAGGVPAILSSFSQHEKTRKSQTMHIQQLFPGATLITDSRNLNIFQETSMLVTSVEGLQNKNLCTNGASNKFSVESDELAAILFTSGSTGRAKAIEFTSAQLKASVVTKQKFHQTTRETRFLSWVSLDHSANFCELHLSSIFTASELFHVAPRLFNEGPGDFFRLLSRHRIGYSFATNSLLAMACAAFSGNEANLDFSHLRVLMVGGEANRVGTLQKANDIFRQNGGQRQCIKAAYGLSETCSACFYNDETPDYDVMKGHKFASVGEPVSGAHLRLVDDEGNLLGLNTVGNVQLSGSVVFKAYYQDPEATSRAFTRDGWFNTGDIGRLTTESKLEIIGRSKEVTIINGLKYSFVEVENSIEMAHIPGITRTYLAAFAITRDSQQTEDLIILFNPTNDGSDRNRVIETVKQIHQTVLRYCHKAPLEIIPLPKELLPKSTIGKFSRQKFKDEYSAGLFDPYKLWRGSEHDLAPSKPLARPIQASIAAVLSRVLNVPYWSLGVEDTPITAGADSLTFTRIKKDLEEALSLEDIPMRTLIEASTLEDLETSLLQHSKVGNENLLTIFVSGGSKCPIFLLPPGSGGVVPWTSLIKYLPDRQIYALRLRGLESGEDPFADLDELLDVYQDVILTTQPVGPYALLGMSFGGTVAFELAKRFEGLGKQVAFAGALDTPPSISFLESSGFLRFLVLDLLGVRGVLTQGEIESLKHFLRDRQGESISHALFERHGPTLHAAGYTRQRIQAWLDVVGGVVNMSLEYIATGTVDKFDVFHAGPVSQWGFTEEEWSARIRVWDGYVTSLVYHRVGGDHLTLTDQAHIEGFQVVLNKALENRGI</sequence>
<dbReference type="Pfam" id="PF00975">
    <property type="entry name" value="Thioesterase"/>
    <property type="match status" value="1"/>
</dbReference>
<dbReference type="InterPro" id="IPR020845">
    <property type="entry name" value="AMP-binding_CS"/>
</dbReference>
<dbReference type="PANTHER" id="PTHR24096:SF149">
    <property type="entry name" value="AMP-BINDING DOMAIN-CONTAINING PROTEIN-RELATED"/>
    <property type="match status" value="1"/>
</dbReference>
<dbReference type="SUPFAM" id="SSF56801">
    <property type="entry name" value="Acetyl-CoA synthetase-like"/>
    <property type="match status" value="1"/>
</dbReference>
<comment type="caution">
    <text evidence="4">The sequence shown here is derived from an EMBL/GenBank/DDBJ whole genome shotgun (WGS) entry which is preliminary data.</text>
</comment>
<dbReference type="PROSITE" id="PS00455">
    <property type="entry name" value="AMP_BINDING"/>
    <property type="match status" value="1"/>
</dbReference>
<accession>A0A8H5ID63</accession>
<reference evidence="4 5" key="1">
    <citation type="submission" date="2020-05" db="EMBL/GenBank/DDBJ databases">
        <title>Identification and distribution of gene clusters putatively required for synthesis of sphingolipid metabolism inhibitors in phylogenetically diverse species of the filamentous fungus Fusarium.</title>
        <authorList>
            <person name="Kim H.-S."/>
            <person name="Busman M."/>
            <person name="Brown D.W."/>
            <person name="Divon H."/>
            <person name="Uhlig S."/>
            <person name="Proctor R.H."/>
        </authorList>
    </citation>
    <scope>NUCLEOTIDE SEQUENCE [LARGE SCALE GENOMIC DNA]</scope>
    <source>
        <strain evidence="4 5">NRRL 13617</strain>
    </source>
</reference>
<name>A0A8H5ID63_9HYPO</name>
<keyword evidence="2" id="KW-0436">Ligase</keyword>
<dbReference type="Gene3D" id="3.40.50.12780">
    <property type="entry name" value="N-terminal domain of ligase-like"/>
    <property type="match status" value="1"/>
</dbReference>
<dbReference type="Pfam" id="PF00501">
    <property type="entry name" value="AMP-binding"/>
    <property type="match status" value="1"/>
</dbReference>
<dbReference type="PANTHER" id="PTHR24096">
    <property type="entry name" value="LONG-CHAIN-FATTY-ACID--COA LIGASE"/>
    <property type="match status" value="1"/>
</dbReference>
<dbReference type="InterPro" id="IPR029058">
    <property type="entry name" value="AB_hydrolase_fold"/>
</dbReference>
<dbReference type="InterPro" id="IPR009081">
    <property type="entry name" value="PP-bd_ACP"/>
</dbReference>
<evidence type="ECO:0000313" key="4">
    <source>
        <dbReference type="EMBL" id="KAF5535063.1"/>
    </source>
</evidence>
<evidence type="ECO:0000256" key="2">
    <source>
        <dbReference type="ARBA" id="ARBA00022598"/>
    </source>
</evidence>
<dbReference type="Gene3D" id="3.30.300.30">
    <property type="match status" value="1"/>
</dbReference>
<evidence type="ECO:0000313" key="5">
    <source>
        <dbReference type="Proteomes" id="UP000582016"/>
    </source>
</evidence>
<dbReference type="InterPro" id="IPR042099">
    <property type="entry name" value="ANL_N_sf"/>
</dbReference>
<dbReference type="Proteomes" id="UP000582016">
    <property type="component" value="Unassembled WGS sequence"/>
</dbReference>
<evidence type="ECO:0000259" key="3">
    <source>
        <dbReference type="PROSITE" id="PS50075"/>
    </source>
</evidence>
<dbReference type="Pfam" id="PF00550">
    <property type="entry name" value="PP-binding"/>
    <property type="match status" value="1"/>
</dbReference>
<dbReference type="InterPro" id="IPR036736">
    <property type="entry name" value="ACP-like_sf"/>
</dbReference>
<dbReference type="Gene3D" id="1.10.1200.10">
    <property type="entry name" value="ACP-like"/>
    <property type="match status" value="1"/>
</dbReference>
<dbReference type="Gene3D" id="3.40.50.1820">
    <property type="entry name" value="alpha/beta hydrolase"/>
    <property type="match status" value="1"/>
</dbReference>
<dbReference type="PROSITE" id="PS50075">
    <property type="entry name" value="CARRIER"/>
    <property type="match status" value="1"/>
</dbReference>
<dbReference type="InterPro" id="IPR000873">
    <property type="entry name" value="AMP-dep_synth/lig_dom"/>
</dbReference>
<dbReference type="SUPFAM" id="SSF53474">
    <property type="entry name" value="alpha/beta-Hydrolases"/>
    <property type="match status" value="1"/>
</dbReference>
<dbReference type="AlphaFoldDB" id="A0A8H5ID63"/>
<dbReference type="SUPFAM" id="SSF47336">
    <property type="entry name" value="ACP-like"/>
    <property type="match status" value="1"/>
</dbReference>
<feature type="domain" description="Carrier" evidence="3">
    <location>
        <begin position="474"/>
        <end position="552"/>
    </location>
</feature>
<evidence type="ECO:0000256" key="1">
    <source>
        <dbReference type="ARBA" id="ARBA00006432"/>
    </source>
</evidence>
<keyword evidence="5" id="KW-1185">Reference proteome</keyword>
<dbReference type="InterPro" id="IPR045851">
    <property type="entry name" value="AMP-bd_C_sf"/>
</dbReference>
<gene>
    <name evidence="4" type="ORF">FPHYL_13276</name>
</gene>
<protein>
    <submittedName>
        <fullName evidence="4">Non-ribosomal peptide synthase</fullName>
    </submittedName>
</protein>
<comment type="similarity">
    <text evidence="1">Belongs to the ATP-dependent AMP-binding enzyme family.</text>
</comment>
<proteinExistence type="inferred from homology"/>
<dbReference type="GO" id="GO:0019748">
    <property type="term" value="P:secondary metabolic process"/>
    <property type="evidence" value="ECO:0007669"/>
    <property type="project" value="TreeGrafter"/>
</dbReference>